<feature type="transmembrane region" description="Helical" evidence="1">
    <location>
        <begin position="378"/>
        <end position="399"/>
    </location>
</feature>
<feature type="transmembrane region" description="Helical" evidence="1">
    <location>
        <begin position="254"/>
        <end position="276"/>
    </location>
</feature>
<proteinExistence type="predicted"/>
<keyword evidence="1" id="KW-1133">Transmembrane helix</keyword>
<feature type="transmembrane region" description="Helical" evidence="1">
    <location>
        <begin position="163"/>
        <end position="180"/>
    </location>
</feature>
<comment type="caution">
    <text evidence="2">The sequence shown here is derived from an EMBL/GenBank/DDBJ whole genome shotgun (WGS) entry which is preliminary data.</text>
</comment>
<sequence>MFPNLIWCAALVALLVALTFGVRAIGRPVLTVAVVHNAIWAGALALIGTNLIDYKTSSTLAWATLATGLVAFNAGAAIISMLLARGRPIRARGWLRTRPTYLTTRPLFFVALGLYAAAFLTYLVSLQLRFGLATILEHPSIIRRAGQHGGVSYLESMPLPARLLLYLGPVLFAILAYGPALDRPFKLPTRIVGLVVVAGTMAALLQRSNLFIAILLVCALYISRPYTERQVAPENTRRGHLAALWARAPRPVRLVASVALLGIVALAAFQGVGGALGKSGQQAIWSGAVSQPLERTGLTAPFQYYTAGTVAFLQMVDATEVQPRKDYDPEPQTWGASTFGLVLKAVPGVPHVDPISPFIDTGVMTNVYTWLAPYYQDLRLGGVLIGSLLYAMLAGWLFIRRNESQTMFWIQAALLATVFLAPFATRLNSALVVTMIVYVAALSLATRWLASRALNRGVLAADLAPEHQEAGRSER</sequence>
<feature type="transmembrane region" description="Helical" evidence="1">
    <location>
        <begin position="187"/>
        <end position="204"/>
    </location>
</feature>
<keyword evidence="1" id="KW-0812">Transmembrane</keyword>
<dbReference type="AlphaFoldDB" id="A0A6L9XTD8"/>
<feature type="transmembrane region" description="Helical" evidence="1">
    <location>
        <begin position="105"/>
        <end position="124"/>
    </location>
</feature>
<feature type="transmembrane region" description="Helical" evidence="1">
    <location>
        <begin position="210"/>
        <end position="227"/>
    </location>
</feature>
<dbReference type="Proteomes" id="UP000474967">
    <property type="component" value="Unassembled WGS sequence"/>
</dbReference>
<protein>
    <submittedName>
        <fullName evidence="2">Oligosaccharide repeat unit polymerase</fullName>
    </submittedName>
</protein>
<feature type="transmembrane region" description="Helical" evidence="1">
    <location>
        <begin position="430"/>
        <end position="450"/>
    </location>
</feature>
<feature type="transmembrane region" description="Helical" evidence="1">
    <location>
        <begin position="60"/>
        <end position="84"/>
    </location>
</feature>
<keyword evidence="1" id="KW-0472">Membrane</keyword>
<gene>
    <name evidence="2" type="ORF">G3T36_02200</name>
</gene>
<dbReference type="RefSeq" id="WP_163287776.1">
    <property type="nucleotide sequence ID" value="NZ_JAAGWY010000001.1"/>
</dbReference>
<reference evidence="2 3" key="1">
    <citation type="journal article" date="2014" name="J. Microbiol.">
        <title>Diaminobutyricibacter tongyongensis gen. nov., sp. nov. and Homoserinibacter gongjuensis gen. nov., sp. nov. belong to the family Microbacteriaceae.</title>
        <authorList>
            <person name="Kim S.J."/>
            <person name="Ahn J.H."/>
            <person name="Weon H.Y."/>
            <person name="Hamada M."/>
            <person name="Suzuki K."/>
            <person name="Kwon S.W."/>
        </authorList>
    </citation>
    <scope>NUCLEOTIDE SEQUENCE [LARGE SCALE GENOMIC DNA]</scope>
    <source>
        <strain evidence="2 3">NBRC 108724</strain>
    </source>
</reference>
<evidence type="ECO:0000313" key="3">
    <source>
        <dbReference type="Proteomes" id="UP000474967"/>
    </source>
</evidence>
<evidence type="ECO:0000256" key="1">
    <source>
        <dbReference type="SAM" id="Phobius"/>
    </source>
</evidence>
<evidence type="ECO:0000313" key="2">
    <source>
        <dbReference type="EMBL" id="NEN04672.1"/>
    </source>
</evidence>
<dbReference type="EMBL" id="JAAGWY010000001">
    <property type="protein sequence ID" value="NEN04672.1"/>
    <property type="molecule type" value="Genomic_DNA"/>
</dbReference>
<keyword evidence="3" id="KW-1185">Reference proteome</keyword>
<feature type="transmembrane region" description="Helical" evidence="1">
    <location>
        <begin position="406"/>
        <end position="424"/>
    </location>
</feature>
<accession>A0A6L9XTD8</accession>
<name>A0A6L9XTD8_9MICO</name>
<organism evidence="2 3">
    <name type="scientific">Leifsonia tongyongensis</name>
    <dbReference type="NCBI Taxonomy" id="1268043"/>
    <lineage>
        <taxon>Bacteria</taxon>
        <taxon>Bacillati</taxon>
        <taxon>Actinomycetota</taxon>
        <taxon>Actinomycetes</taxon>
        <taxon>Micrococcales</taxon>
        <taxon>Microbacteriaceae</taxon>
        <taxon>Leifsonia</taxon>
    </lineage>
</organism>